<accession>X0VEU5</accession>
<sequence length="121" mass="14376">IKRDSRGQTSEGFLKEVQRDIENDPKQFYILVDHPFSTRMLQQVANDVEAAAWRLTQMYKHSSEKEILNPANWDRQGSLCLHYGACEYLMLCKNIQSWKVCERLFQQREMLYEAEEEELAE</sequence>
<gene>
    <name evidence="1" type="ORF">S01H1_56226</name>
</gene>
<comment type="caution">
    <text evidence="1">The sequence shown here is derived from an EMBL/GenBank/DDBJ whole genome shotgun (WGS) entry which is preliminary data.</text>
</comment>
<name>X0VEU5_9ZZZZ</name>
<proteinExistence type="predicted"/>
<evidence type="ECO:0000313" key="1">
    <source>
        <dbReference type="EMBL" id="GAG16754.1"/>
    </source>
</evidence>
<feature type="non-terminal residue" evidence="1">
    <location>
        <position position="1"/>
    </location>
</feature>
<protein>
    <submittedName>
        <fullName evidence="1">Uncharacterized protein</fullName>
    </submittedName>
</protein>
<dbReference type="EMBL" id="BARS01036596">
    <property type="protein sequence ID" value="GAG16754.1"/>
    <property type="molecule type" value="Genomic_DNA"/>
</dbReference>
<organism evidence="1">
    <name type="scientific">marine sediment metagenome</name>
    <dbReference type="NCBI Taxonomy" id="412755"/>
    <lineage>
        <taxon>unclassified sequences</taxon>
        <taxon>metagenomes</taxon>
        <taxon>ecological metagenomes</taxon>
    </lineage>
</organism>
<dbReference type="AlphaFoldDB" id="X0VEU5"/>
<reference evidence="1" key="1">
    <citation type="journal article" date="2014" name="Front. Microbiol.">
        <title>High frequency of phylogenetically diverse reductive dehalogenase-homologous genes in deep subseafloor sedimentary metagenomes.</title>
        <authorList>
            <person name="Kawai M."/>
            <person name="Futagami T."/>
            <person name="Toyoda A."/>
            <person name="Takaki Y."/>
            <person name="Nishi S."/>
            <person name="Hori S."/>
            <person name="Arai W."/>
            <person name="Tsubouchi T."/>
            <person name="Morono Y."/>
            <person name="Uchiyama I."/>
            <person name="Ito T."/>
            <person name="Fujiyama A."/>
            <person name="Inagaki F."/>
            <person name="Takami H."/>
        </authorList>
    </citation>
    <scope>NUCLEOTIDE SEQUENCE</scope>
    <source>
        <strain evidence="1">Expedition CK06-06</strain>
    </source>
</reference>